<gene>
    <name evidence="1" type="ORF">BDN72DRAFT_132084</name>
</gene>
<sequence>MACGGLAGQHVKERFRVDPPLNYLLVIAASRKRRRVDREPHMCSVGSCASCVRVRDVTPYQLVVLGQDRVSTSHYHGECIYRDYTTAWPG</sequence>
<proteinExistence type="predicted"/>
<evidence type="ECO:0000313" key="1">
    <source>
        <dbReference type="EMBL" id="TFK66713.1"/>
    </source>
</evidence>
<keyword evidence="2" id="KW-1185">Reference proteome</keyword>
<accession>A0ACD3ALC7</accession>
<organism evidence="1 2">
    <name type="scientific">Pluteus cervinus</name>
    <dbReference type="NCBI Taxonomy" id="181527"/>
    <lineage>
        <taxon>Eukaryota</taxon>
        <taxon>Fungi</taxon>
        <taxon>Dikarya</taxon>
        <taxon>Basidiomycota</taxon>
        <taxon>Agaricomycotina</taxon>
        <taxon>Agaricomycetes</taxon>
        <taxon>Agaricomycetidae</taxon>
        <taxon>Agaricales</taxon>
        <taxon>Pluteineae</taxon>
        <taxon>Pluteaceae</taxon>
        <taxon>Pluteus</taxon>
    </lineage>
</organism>
<protein>
    <submittedName>
        <fullName evidence="1">Uncharacterized protein</fullName>
    </submittedName>
</protein>
<evidence type="ECO:0000313" key="2">
    <source>
        <dbReference type="Proteomes" id="UP000308600"/>
    </source>
</evidence>
<reference evidence="1 2" key="1">
    <citation type="journal article" date="2019" name="Nat. Ecol. Evol.">
        <title>Megaphylogeny resolves global patterns of mushroom evolution.</title>
        <authorList>
            <person name="Varga T."/>
            <person name="Krizsan K."/>
            <person name="Foldi C."/>
            <person name="Dima B."/>
            <person name="Sanchez-Garcia M."/>
            <person name="Sanchez-Ramirez S."/>
            <person name="Szollosi G.J."/>
            <person name="Szarkandi J.G."/>
            <person name="Papp V."/>
            <person name="Albert L."/>
            <person name="Andreopoulos W."/>
            <person name="Angelini C."/>
            <person name="Antonin V."/>
            <person name="Barry K.W."/>
            <person name="Bougher N.L."/>
            <person name="Buchanan P."/>
            <person name="Buyck B."/>
            <person name="Bense V."/>
            <person name="Catcheside P."/>
            <person name="Chovatia M."/>
            <person name="Cooper J."/>
            <person name="Damon W."/>
            <person name="Desjardin D."/>
            <person name="Finy P."/>
            <person name="Geml J."/>
            <person name="Haridas S."/>
            <person name="Hughes K."/>
            <person name="Justo A."/>
            <person name="Karasinski D."/>
            <person name="Kautmanova I."/>
            <person name="Kiss B."/>
            <person name="Kocsube S."/>
            <person name="Kotiranta H."/>
            <person name="LaButti K.M."/>
            <person name="Lechner B.E."/>
            <person name="Liimatainen K."/>
            <person name="Lipzen A."/>
            <person name="Lukacs Z."/>
            <person name="Mihaltcheva S."/>
            <person name="Morgado L.N."/>
            <person name="Niskanen T."/>
            <person name="Noordeloos M.E."/>
            <person name="Ohm R.A."/>
            <person name="Ortiz-Santana B."/>
            <person name="Ovrebo C."/>
            <person name="Racz N."/>
            <person name="Riley R."/>
            <person name="Savchenko A."/>
            <person name="Shiryaev A."/>
            <person name="Soop K."/>
            <person name="Spirin V."/>
            <person name="Szebenyi C."/>
            <person name="Tomsovsky M."/>
            <person name="Tulloss R.E."/>
            <person name="Uehling J."/>
            <person name="Grigoriev I.V."/>
            <person name="Vagvolgyi C."/>
            <person name="Papp T."/>
            <person name="Martin F.M."/>
            <person name="Miettinen O."/>
            <person name="Hibbett D.S."/>
            <person name="Nagy L.G."/>
        </authorList>
    </citation>
    <scope>NUCLEOTIDE SEQUENCE [LARGE SCALE GENOMIC DNA]</scope>
    <source>
        <strain evidence="1 2">NL-1719</strain>
    </source>
</reference>
<dbReference type="EMBL" id="ML208396">
    <property type="protein sequence ID" value="TFK66713.1"/>
    <property type="molecule type" value="Genomic_DNA"/>
</dbReference>
<dbReference type="Proteomes" id="UP000308600">
    <property type="component" value="Unassembled WGS sequence"/>
</dbReference>
<name>A0ACD3ALC7_9AGAR</name>